<dbReference type="Proteomes" id="UP000830055">
    <property type="component" value="Chromosome"/>
</dbReference>
<dbReference type="EMBL" id="AP025516">
    <property type="protein sequence ID" value="BDD87505.1"/>
    <property type="molecule type" value="Genomic_DNA"/>
</dbReference>
<evidence type="ECO:0000313" key="2">
    <source>
        <dbReference type="Proteomes" id="UP000830055"/>
    </source>
</evidence>
<gene>
    <name evidence="1" type="ORF">DPPLL_18700</name>
</gene>
<name>A0ABM7W990_9BACT</name>
<reference evidence="1 2" key="1">
    <citation type="submission" date="2022-01" db="EMBL/GenBank/DDBJ databases">
        <title>Desulfofustis limnae sp. nov., a novel mesophilic sulfate-reducing bacterium isolated from marsh soil.</title>
        <authorList>
            <person name="Watanabe M."/>
            <person name="Takahashi A."/>
            <person name="Kojima H."/>
            <person name="Fukui M."/>
        </authorList>
    </citation>
    <scope>NUCLEOTIDE SEQUENCE [LARGE SCALE GENOMIC DNA]</scope>
    <source>
        <strain evidence="1 2">PPLL</strain>
    </source>
</reference>
<keyword evidence="2" id="KW-1185">Reference proteome</keyword>
<protein>
    <submittedName>
        <fullName evidence="1">Uncharacterized protein</fullName>
    </submittedName>
</protein>
<organism evidence="1 2">
    <name type="scientific">Desulfofustis limnaeus</name>
    <dbReference type="NCBI Taxonomy" id="2740163"/>
    <lineage>
        <taxon>Bacteria</taxon>
        <taxon>Pseudomonadati</taxon>
        <taxon>Thermodesulfobacteriota</taxon>
        <taxon>Desulfobulbia</taxon>
        <taxon>Desulfobulbales</taxon>
        <taxon>Desulfocapsaceae</taxon>
        <taxon>Desulfofustis</taxon>
    </lineage>
</organism>
<evidence type="ECO:0000313" key="1">
    <source>
        <dbReference type="EMBL" id="BDD87505.1"/>
    </source>
</evidence>
<accession>A0ABM7W990</accession>
<sequence>MSETGREQQKTPAGRRRRGSILMIAIPYGAGHTDTITTSTSTHTNPTSPAFRVPVVTVKRCAVAVIVWDMR</sequence>
<proteinExistence type="predicted"/>